<proteinExistence type="predicted"/>
<organism evidence="1 2">
    <name type="scientific">Pisolithus tinctorius Marx 270</name>
    <dbReference type="NCBI Taxonomy" id="870435"/>
    <lineage>
        <taxon>Eukaryota</taxon>
        <taxon>Fungi</taxon>
        <taxon>Dikarya</taxon>
        <taxon>Basidiomycota</taxon>
        <taxon>Agaricomycotina</taxon>
        <taxon>Agaricomycetes</taxon>
        <taxon>Agaricomycetidae</taxon>
        <taxon>Boletales</taxon>
        <taxon>Sclerodermatineae</taxon>
        <taxon>Pisolithaceae</taxon>
        <taxon>Pisolithus</taxon>
    </lineage>
</organism>
<dbReference type="EMBL" id="KN832053">
    <property type="protein sequence ID" value="KIN96091.1"/>
    <property type="molecule type" value="Genomic_DNA"/>
</dbReference>
<gene>
    <name evidence="1" type="ORF">M404DRAFT_290884</name>
</gene>
<keyword evidence="2" id="KW-1185">Reference proteome</keyword>
<accession>A0A0C3JEP3</accession>
<evidence type="ECO:0000313" key="1">
    <source>
        <dbReference type="EMBL" id="KIN96091.1"/>
    </source>
</evidence>
<reference evidence="1 2" key="1">
    <citation type="submission" date="2014-04" db="EMBL/GenBank/DDBJ databases">
        <authorList>
            <consortium name="DOE Joint Genome Institute"/>
            <person name="Kuo A."/>
            <person name="Kohler A."/>
            <person name="Costa M.D."/>
            <person name="Nagy L.G."/>
            <person name="Floudas D."/>
            <person name="Copeland A."/>
            <person name="Barry K.W."/>
            <person name="Cichocki N."/>
            <person name="Veneault-Fourrey C."/>
            <person name="LaButti K."/>
            <person name="Lindquist E.A."/>
            <person name="Lipzen A."/>
            <person name="Lundell T."/>
            <person name="Morin E."/>
            <person name="Murat C."/>
            <person name="Sun H."/>
            <person name="Tunlid A."/>
            <person name="Henrissat B."/>
            <person name="Grigoriev I.V."/>
            <person name="Hibbett D.S."/>
            <person name="Martin F."/>
            <person name="Nordberg H.P."/>
            <person name="Cantor M.N."/>
            <person name="Hua S.X."/>
        </authorList>
    </citation>
    <scope>NUCLEOTIDE SEQUENCE [LARGE SCALE GENOMIC DNA]</scope>
    <source>
        <strain evidence="1 2">Marx 270</strain>
    </source>
</reference>
<dbReference type="AlphaFoldDB" id="A0A0C3JEP3"/>
<reference evidence="2" key="2">
    <citation type="submission" date="2015-01" db="EMBL/GenBank/DDBJ databases">
        <title>Evolutionary Origins and Diversification of the Mycorrhizal Mutualists.</title>
        <authorList>
            <consortium name="DOE Joint Genome Institute"/>
            <consortium name="Mycorrhizal Genomics Consortium"/>
            <person name="Kohler A."/>
            <person name="Kuo A."/>
            <person name="Nagy L.G."/>
            <person name="Floudas D."/>
            <person name="Copeland A."/>
            <person name="Barry K.W."/>
            <person name="Cichocki N."/>
            <person name="Veneault-Fourrey C."/>
            <person name="LaButti K."/>
            <person name="Lindquist E.A."/>
            <person name="Lipzen A."/>
            <person name="Lundell T."/>
            <person name="Morin E."/>
            <person name="Murat C."/>
            <person name="Riley R."/>
            <person name="Ohm R."/>
            <person name="Sun H."/>
            <person name="Tunlid A."/>
            <person name="Henrissat B."/>
            <person name="Grigoriev I.V."/>
            <person name="Hibbett D.S."/>
            <person name="Martin F."/>
        </authorList>
    </citation>
    <scope>NUCLEOTIDE SEQUENCE [LARGE SCALE GENOMIC DNA]</scope>
    <source>
        <strain evidence="2">Marx 270</strain>
    </source>
</reference>
<protein>
    <submittedName>
        <fullName evidence="1">Uncharacterized protein</fullName>
    </submittedName>
</protein>
<name>A0A0C3JEP3_PISTI</name>
<dbReference type="InParanoid" id="A0A0C3JEP3"/>
<sequence>MRCMREWTSMLSSLRLHCHRPPFTSNGSYIVNVSLGRRCQSHHYPSRLADTQNPVPKGTREVFLQSLSRLLPFADPCTLLFRAHDAIH</sequence>
<dbReference type="HOGENOM" id="CLU_2469974_0_0_1"/>
<evidence type="ECO:0000313" key="2">
    <source>
        <dbReference type="Proteomes" id="UP000054217"/>
    </source>
</evidence>
<dbReference type="Proteomes" id="UP000054217">
    <property type="component" value="Unassembled WGS sequence"/>
</dbReference>